<organism evidence="7 8">
    <name type="scientific">Oikopleura dioica</name>
    <name type="common">Tunicate</name>
    <dbReference type="NCBI Taxonomy" id="34765"/>
    <lineage>
        <taxon>Eukaryota</taxon>
        <taxon>Metazoa</taxon>
        <taxon>Chordata</taxon>
        <taxon>Tunicata</taxon>
        <taxon>Appendicularia</taxon>
        <taxon>Copelata</taxon>
        <taxon>Oikopleuridae</taxon>
        <taxon>Oikopleura</taxon>
    </lineage>
</organism>
<keyword evidence="8" id="KW-1185">Reference proteome</keyword>
<feature type="domain" description="Fe2OG dioxygenase" evidence="6">
    <location>
        <begin position="137"/>
        <end position="259"/>
    </location>
</feature>
<evidence type="ECO:0000313" key="8">
    <source>
        <dbReference type="Proteomes" id="UP001158576"/>
    </source>
</evidence>
<evidence type="ECO:0000256" key="5">
    <source>
        <dbReference type="ARBA" id="ARBA00023004"/>
    </source>
</evidence>
<evidence type="ECO:0000313" key="7">
    <source>
        <dbReference type="EMBL" id="CAG5091347.1"/>
    </source>
</evidence>
<dbReference type="Gene3D" id="2.60.120.590">
    <property type="entry name" value="Alpha-ketoglutarate-dependent dioxygenase AlkB-like"/>
    <property type="match status" value="1"/>
</dbReference>
<dbReference type="Pfam" id="PF13532">
    <property type="entry name" value="2OG-FeII_Oxy_2"/>
    <property type="match status" value="1"/>
</dbReference>
<evidence type="ECO:0000256" key="4">
    <source>
        <dbReference type="ARBA" id="ARBA00023002"/>
    </source>
</evidence>
<dbReference type="InterPro" id="IPR005123">
    <property type="entry name" value="Oxoglu/Fe-dep_dioxygenase_dom"/>
</dbReference>
<dbReference type="PANTHER" id="PTHR16557">
    <property type="entry name" value="ALKYLATED DNA REPAIR PROTEIN ALKB-RELATED"/>
    <property type="match status" value="1"/>
</dbReference>
<dbReference type="EMBL" id="OU015568">
    <property type="protein sequence ID" value="CAG5091347.1"/>
    <property type="molecule type" value="Genomic_DNA"/>
</dbReference>
<dbReference type="PANTHER" id="PTHR16557:SF2">
    <property type="entry name" value="NUCLEIC ACID DIOXYGENASE ALKBH1"/>
    <property type="match status" value="1"/>
</dbReference>
<reference evidence="7 8" key="1">
    <citation type="submission" date="2021-04" db="EMBL/GenBank/DDBJ databases">
        <authorList>
            <person name="Bliznina A."/>
        </authorList>
    </citation>
    <scope>NUCLEOTIDE SEQUENCE [LARGE SCALE GENOMIC DNA]</scope>
</reference>
<name>A0ABN7S828_OIKDI</name>
<proteinExistence type="predicted"/>
<protein>
    <submittedName>
        <fullName evidence="7">Oidioi.mRNA.OKI2018_I69.PAR.g12990.t1.cds</fullName>
    </submittedName>
</protein>
<evidence type="ECO:0000256" key="2">
    <source>
        <dbReference type="ARBA" id="ARBA00022723"/>
    </source>
</evidence>
<evidence type="ECO:0000256" key="1">
    <source>
        <dbReference type="ARBA" id="ARBA00001954"/>
    </source>
</evidence>
<keyword evidence="4" id="KW-0560">Oxidoreductase</keyword>
<evidence type="ECO:0000259" key="6">
    <source>
        <dbReference type="PROSITE" id="PS51471"/>
    </source>
</evidence>
<dbReference type="Proteomes" id="UP001158576">
    <property type="component" value="Chromosome PAR"/>
</dbReference>
<keyword evidence="3" id="KW-0223">Dioxygenase</keyword>
<dbReference type="InterPro" id="IPR004574">
    <property type="entry name" value="Alkb"/>
</dbReference>
<accession>A0ABN7S828</accession>
<gene>
    <name evidence="7" type="ORF">OKIOD_LOCUS4548</name>
</gene>
<dbReference type="PROSITE" id="PS51471">
    <property type="entry name" value="FE2OG_OXY"/>
    <property type="match status" value="1"/>
</dbReference>
<dbReference type="SUPFAM" id="SSF51197">
    <property type="entry name" value="Clavaminate synthase-like"/>
    <property type="match status" value="1"/>
</dbReference>
<evidence type="ECO:0000256" key="3">
    <source>
        <dbReference type="ARBA" id="ARBA00022964"/>
    </source>
</evidence>
<keyword evidence="5" id="KW-0408">Iron</keyword>
<sequence length="260" mass="29331">MFRMITALDPERLYYNTGNSKNTEKRSGVCMAGKNCDLENAPADSLHARFKYFKRKDIKPDFSKLNAPDFQQKIIDTNVDSWMINSSGVKVLQTKSGLLICKNLFSKKLLQRLGEEALFEYTKTEVGRNNLINVGRTLTDKIVNWSADDILKQANNSSIGIHRDDIDYQIAPIMTISLGCPGLFQIGKGERDEEGYEVFLEHGDLCILDGPDRSAFHAVPRILSFEDTTGVEPLSASDNSRLDAYLRQSRINISLRQCKN</sequence>
<comment type="cofactor">
    <cofactor evidence="1">
        <name>Fe(2+)</name>
        <dbReference type="ChEBI" id="CHEBI:29033"/>
    </cofactor>
</comment>
<keyword evidence="2" id="KW-0479">Metal-binding</keyword>
<dbReference type="InterPro" id="IPR037151">
    <property type="entry name" value="AlkB-like_sf"/>
</dbReference>
<dbReference type="InterPro" id="IPR027450">
    <property type="entry name" value="AlkB-like"/>
</dbReference>